<comment type="caution">
    <text evidence="2">The sequence shown here is derived from an EMBL/GenBank/DDBJ whole genome shotgun (WGS) entry which is preliminary data.</text>
</comment>
<proteinExistence type="predicted"/>
<keyword evidence="3" id="KW-1185">Reference proteome</keyword>
<name>A0ABU9MT00_9GAMM</name>
<organism evidence="2 3">
    <name type="scientific">Pseudoalteromonas qingdaonensis</name>
    <dbReference type="NCBI Taxonomy" id="3131913"/>
    <lineage>
        <taxon>Bacteria</taxon>
        <taxon>Pseudomonadati</taxon>
        <taxon>Pseudomonadota</taxon>
        <taxon>Gammaproteobacteria</taxon>
        <taxon>Alteromonadales</taxon>
        <taxon>Pseudoalteromonadaceae</taxon>
        <taxon>Pseudoalteromonas</taxon>
    </lineage>
</organism>
<evidence type="ECO:0000313" key="2">
    <source>
        <dbReference type="EMBL" id="MEM0514424.1"/>
    </source>
</evidence>
<dbReference type="Gene3D" id="3.10.180.10">
    <property type="entry name" value="2,3-Dihydroxybiphenyl 1,2-Dioxygenase, domain 1"/>
    <property type="match status" value="1"/>
</dbReference>
<dbReference type="PANTHER" id="PTHR21366">
    <property type="entry name" value="GLYOXALASE FAMILY PROTEIN"/>
    <property type="match status" value="1"/>
</dbReference>
<dbReference type="InterPro" id="IPR029068">
    <property type="entry name" value="Glyas_Bleomycin-R_OHBP_Dase"/>
</dbReference>
<accession>A0ABU9MT00</accession>
<protein>
    <submittedName>
        <fullName evidence="2">VOC family protein</fullName>
    </submittedName>
</protein>
<dbReference type="Proteomes" id="UP001447008">
    <property type="component" value="Unassembled WGS sequence"/>
</dbReference>
<dbReference type="InterPro" id="IPR004360">
    <property type="entry name" value="Glyas_Fos-R_dOase_dom"/>
</dbReference>
<dbReference type="Pfam" id="PF00903">
    <property type="entry name" value="Glyoxalase"/>
    <property type="match status" value="1"/>
</dbReference>
<gene>
    <name evidence="2" type="ORF">WCN91_03050</name>
</gene>
<dbReference type="SUPFAM" id="SSF54593">
    <property type="entry name" value="Glyoxalase/Bleomycin resistance protein/Dihydroxybiphenyl dioxygenase"/>
    <property type="match status" value="1"/>
</dbReference>
<dbReference type="RefSeq" id="WP_342676164.1">
    <property type="nucleotide sequence ID" value="NZ_JBCGCU010000002.1"/>
</dbReference>
<dbReference type="InterPro" id="IPR050383">
    <property type="entry name" value="GlyoxalaseI/FosfomycinResist"/>
</dbReference>
<dbReference type="EMBL" id="JBCGCU010000002">
    <property type="protein sequence ID" value="MEM0514424.1"/>
    <property type="molecule type" value="Genomic_DNA"/>
</dbReference>
<sequence length="130" mass="14180">MQLLGLDHVVIRTAKVEQLLAFYQEVLGATLERLLEDEGLYQLRAGSALIDILSTEGSLDSGAAVDVRSSPIAHICLQVRAPSEQALIRTLKRKGVMEALTFATRYGATGFGRSLYIHDPDGNTLELKLV</sequence>
<dbReference type="PROSITE" id="PS51819">
    <property type="entry name" value="VOC"/>
    <property type="match status" value="1"/>
</dbReference>
<evidence type="ECO:0000259" key="1">
    <source>
        <dbReference type="PROSITE" id="PS51819"/>
    </source>
</evidence>
<dbReference type="InterPro" id="IPR037523">
    <property type="entry name" value="VOC_core"/>
</dbReference>
<dbReference type="PANTHER" id="PTHR21366:SF14">
    <property type="entry name" value="GLYOXALASE DOMAIN-CONTAINING PROTEIN 5"/>
    <property type="match status" value="1"/>
</dbReference>
<feature type="domain" description="VOC" evidence="1">
    <location>
        <begin position="5"/>
        <end position="130"/>
    </location>
</feature>
<evidence type="ECO:0000313" key="3">
    <source>
        <dbReference type="Proteomes" id="UP001447008"/>
    </source>
</evidence>
<reference evidence="2 3" key="1">
    <citation type="submission" date="2024-03" db="EMBL/GenBank/DDBJ databases">
        <title>Pseudoalteromonas qingdaonensis sp. nov., isolated from the intestines of marine benthic organisms.</title>
        <authorList>
            <person name="Lin X."/>
            <person name="Fang S."/>
            <person name="Hu X."/>
        </authorList>
    </citation>
    <scope>NUCLEOTIDE SEQUENCE [LARGE SCALE GENOMIC DNA]</scope>
    <source>
        <strain evidence="2 3">YIC-827</strain>
    </source>
</reference>